<dbReference type="Proteomes" id="UP001209755">
    <property type="component" value="Unassembled WGS sequence"/>
</dbReference>
<dbReference type="InterPro" id="IPR025841">
    <property type="entry name" value="CP_ATPgrasp_2"/>
</dbReference>
<dbReference type="InterPro" id="IPR051680">
    <property type="entry name" value="ATP-dep_Glu-Cys_Ligase-2"/>
</dbReference>
<gene>
    <name evidence="3" type="ORF">M2319_000697</name>
</gene>
<dbReference type="PANTHER" id="PTHR34595:SF2">
    <property type="entry name" value="BLR2978 PROTEIN"/>
    <property type="match status" value="1"/>
</dbReference>
<evidence type="ECO:0000313" key="3">
    <source>
        <dbReference type="EMBL" id="MCW2306378.1"/>
    </source>
</evidence>
<dbReference type="Pfam" id="PF04168">
    <property type="entry name" value="Alpha-E"/>
    <property type="match status" value="1"/>
</dbReference>
<feature type="domain" description="Circularly permuted ATP-grasp type 2" evidence="2">
    <location>
        <begin position="92"/>
        <end position="470"/>
    </location>
</feature>
<evidence type="ECO:0000259" key="2">
    <source>
        <dbReference type="Pfam" id="PF14403"/>
    </source>
</evidence>
<proteinExistence type="predicted"/>
<dbReference type="EMBL" id="JAOQNS010000002">
    <property type="protein sequence ID" value="MCW2306378.1"/>
    <property type="molecule type" value="Genomic_DNA"/>
</dbReference>
<reference evidence="4" key="1">
    <citation type="submission" date="2023-07" db="EMBL/GenBank/DDBJ databases">
        <title>Genome sequencing of Purple Non-Sulfur Bacteria from various extreme environments.</title>
        <authorList>
            <person name="Mayer M."/>
        </authorList>
    </citation>
    <scope>NUCLEOTIDE SEQUENCE [LARGE SCALE GENOMIC DNA]</scope>
    <source>
        <strain evidence="4">DSM 17935</strain>
    </source>
</reference>
<protein>
    <submittedName>
        <fullName evidence="3">Circularly permuted ATP-grasp superfamily protein/putative alpha-E superfamily protein</fullName>
    </submittedName>
</protein>
<dbReference type="SUPFAM" id="SSF56059">
    <property type="entry name" value="Glutathione synthetase ATP-binding domain-like"/>
    <property type="match status" value="1"/>
</dbReference>
<organism evidence="3 4">
    <name type="scientific">Rhodobium gokarnense</name>
    <dbReference type="NCBI Taxonomy" id="364296"/>
    <lineage>
        <taxon>Bacteria</taxon>
        <taxon>Pseudomonadati</taxon>
        <taxon>Pseudomonadota</taxon>
        <taxon>Alphaproteobacteria</taxon>
        <taxon>Hyphomicrobiales</taxon>
        <taxon>Rhodobiaceae</taxon>
        <taxon>Rhodobium</taxon>
    </lineage>
</organism>
<dbReference type="Pfam" id="PF14403">
    <property type="entry name" value="CP_ATPgrasp_2"/>
    <property type="match status" value="1"/>
</dbReference>
<comment type="caution">
    <text evidence="3">The sequence shown here is derived from an EMBL/GenBank/DDBJ whole genome shotgun (WGS) entry which is preliminary data.</text>
</comment>
<dbReference type="RefSeq" id="WP_264600049.1">
    <property type="nucleotide sequence ID" value="NZ_JAOQNS010000002.1"/>
</dbReference>
<sequence length="801" mass="88081">MTTETAAETDMLDALLKNYRPPTGSADELLDASGNIRPVWNPFVNYLAGLAPEDITRQFGNADQYLRDAGVFFRQYGEEGAAERDWPLSHVPVIINQDDWTQIAEGLSQRADLLEALVADLYGPNRLVRDGYLPASLIARSPEWLRPLVGVAPRSGHFLHFIAFEIGRGPDGTWWVLGDRTQAPSGAGFALENRVATTRAFSDFLARAHVHRLAGFFREFRDALTALRGDDEGRASILTPGPHNDTYYEHAYIARYLGLWLLQGEDLTVENGRVMVRTISGLRPLSVLWRRVDAEWVDPLELNEGSRLGTAGLIGAIRSGNLTMVNALGSGVLETRALLAFLPRVCKALRGESLQLPNVATWWCGQEAERDHVKANLDGMLVDDALSTRLPFEPSRTRRGRRPGPDRDPEALLKWIDGDPGAVVGQEVVTLSTTPAYVDGELLPRPMSLRVFLARTPNGWTVMPGGFARIGHSDDPAAIAMQKGGSAADVWIAADGPVDHSVTLTQPETPFRRRRPPMLPSRAADNLYWLGRYIERSEGLFRLTRAYHARLAEAEDPASDPLLIALGEHLAGFGVEPEECLPEGLCSAVDAAVTSASQIRDRFSIDGWTALSELRREVNGMRRRVRPGTDCAAAMGVLLRKITGFSGLVHENMYRVSGWRFLRIGRALERALATTSALAVFADPESPVGGLDLAVEIGDSVMSHRRRYSVATSRPTVVDLLALDDRNPRSVLYQLSDIHDHVDALPGASVNGQPSELVKAVLRAETDLMVESPETLDTTALYATWSAIAEISDRLFEAYLR</sequence>
<feature type="domain" description="DUF403" evidence="1">
    <location>
        <begin position="519"/>
        <end position="800"/>
    </location>
</feature>
<dbReference type="InterPro" id="IPR007296">
    <property type="entry name" value="DUF403"/>
</dbReference>
<evidence type="ECO:0000259" key="1">
    <source>
        <dbReference type="Pfam" id="PF04168"/>
    </source>
</evidence>
<dbReference type="PANTHER" id="PTHR34595">
    <property type="entry name" value="BLR5612 PROTEIN"/>
    <property type="match status" value="1"/>
</dbReference>
<keyword evidence="4" id="KW-1185">Reference proteome</keyword>
<name>A0ABT3H7L3_9HYPH</name>
<dbReference type="Gene3D" id="3.40.50.11290">
    <property type="match status" value="1"/>
</dbReference>
<evidence type="ECO:0000313" key="4">
    <source>
        <dbReference type="Proteomes" id="UP001209755"/>
    </source>
</evidence>
<accession>A0ABT3H7L3</accession>